<reference evidence="1 2" key="1">
    <citation type="submission" date="2016-10" db="EMBL/GenBank/DDBJ databases">
        <authorList>
            <person name="de Groot N.N."/>
        </authorList>
    </citation>
    <scope>NUCLEOTIDE SEQUENCE [LARGE SCALE GENOMIC DNA]</scope>
    <source>
        <strain evidence="1 2">CGMCC 1.7005</strain>
    </source>
</reference>
<dbReference type="EMBL" id="FPAS01000005">
    <property type="protein sequence ID" value="SFT86072.1"/>
    <property type="molecule type" value="Genomic_DNA"/>
</dbReference>
<name>A0A1I7BG25_9FLAO</name>
<dbReference type="Proteomes" id="UP000236454">
    <property type="component" value="Unassembled WGS sequence"/>
</dbReference>
<accession>A0A1I7BG25</accession>
<protein>
    <submittedName>
        <fullName evidence="1">Uncharacterized protein</fullName>
    </submittedName>
</protein>
<dbReference type="STRING" id="477690.SAMN05216474_2799"/>
<dbReference type="AlphaFoldDB" id="A0A1I7BG25"/>
<keyword evidence="2" id="KW-1185">Reference proteome</keyword>
<proteinExistence type="predicted"/>
<gene>
    <name evidence="1" type="ORF">SAMN05216474_2799</name>
</gene>
<organism evidence="1 2">
    <name type="scientific">Lishizhenia tianjinensis</name>
    <dbReference type="NCBI Taxonomy" id="477690"/>
    <lineage>
        <taxon>Bacteria</taxon>
        <taxon>Pseudomonadati</taxon>
        <taxon>Bacteroidota</taxon>
        <taxon>Flavobacteriia</taxon>
        <taxon>Flavobacteriales</taxon>
        <taxon>Crocinitomicaceae</taxon>
        <taxon>Lishizhenia</taxon>
    </lineage>
</organism>
<sequence length="124" mass="14802">MILEQKKLLEEFAKKHSLKERTIEGFKKNRDRCYKEDVEIGIPPLNGYPKDTLVCFFRSHSLIFERSYRYSPCIRTHVSICYKDHDTENMLDLECVGYYQLDVDENGESFDDWFVLESQFSPED</sequence>
<dbReference type="OrthoDB" id="1255709at2"/>
<dbReference type="RefSeq" id="WP_090251925.1">
    <property type="nucleotide sequence ID" value="NZ_FPAS01000005.1"/>
</dbReference>
<evidence type="ECO:0000313" key="1">
    <source>
        <dbReference type="EMBL" id="SFT86072.1"/>
    </source>
</evidence>
<evidence type="ECO:0000313" key="2">
    <source>
        <dbReference type="Proteomes" id="UP000236454"/>
    </source>
</evidence>